<evidence type="ECO:0000256" key="5">
    <source>
        <dbReference type="ARBA" id="ARBA00022989"/>
    </source>
</evidence>
<feature type="transmembrane region" description="Helical" evidence="11">
    <location>
        <begin position="403"/>
        <end position="424"/>
    </location>
</feature>
<dbReference type="STRING" id="400727.A0A2T7NJ76"/>
<dbReference type="PROSITE" id="PS51371">
    <property type="entry name" value="CBS"/>
    <property type="match status" value="2"/>
</dbReference>
<feature type="transmembrane region" description="Helical" evidence="11">
    <location>
        <begin position="278"/>
        <end position="301"/>
    </location>
</feature>
<dbReference type="InterPro" id="IPR000644">
    <property type="entry name" value="CBS_dom"/>
</dbReference>
<dbReference type="PANTHER" id="PTHR11689">
    <property type="entry name" value="CHLORIDE CHANNEL PROTEIN CLC FAMILY MEMBER"/>
    <property type="match status" value="1"/>
</dbReference>
<dbReference type="OrthoDB" id="428525at2759"/>
<evidence type="ECO:0000256" key="10">
    <source>
        <dbReference type="PROSITE-ProRule" id="PRU00703"/>
    </source>
</evidence>
<organism evidence="13 14">
    <name type="scientific">Pomacea canaliculata</name>
    <name type="common">Golden apple snail</name>
    <dbReference type="NCBI Taxonomy" id="400727"/>
    <lineage>
        <taxon>Eukaryota</taxon>
        <taxon>Metazoa</taxon>
        <taxon>Spiralia</taxon>
        <taxon>Lophotrochozoa</taxon>
        <taxon>Mollusca</taxon>
        <taxon>Gastropoda</taxon>
        <taxon>Caenogastropoda</taxon>
        <taxon>Architaenioglossa</taxon>
        <taxon>Ampullarioidea</taxon>
        <taxon>Ampullariidae</taxon>
        <taxon>Pomacea</taxon>
    </lineage>
</organism>
<keyword evidence="6 11" id="KW-0406">Ion transport</keyword>
<evidence type="ECO:0000256" key="6">
    <source>
        <dbReference type="ARBA" id="ARBA00023065"/>
    </source>
</evidence>
<reference evidence="13 14" key="1">
    <citation type="submission" date="2018-04" db="EMBL/GenBank/DDBJ databases">
        <title>The genome of golden apple snail Pomacea canaliculata provides insight into stress tolerance and invasive adaptation.</title>
        <authorList>
            <person name="Liu C."/>
            <person name="Liu B."/>
            <person name="Ren Y."/>
            <person name="Zhang Y."/>
            <person name="Wang H."/>
            <person name="Li S."/>
            <person name="Jiang F."/>
            <person name="Yin L."/>
            <person name="Zhang G."/>
            <person name="Qian W."/>
            <person name="Fan W."/>
        </authorList>
    </citation>
    <scope>NUCLEOTIDE SEQUENCE [LARGE SCALE GENOMIC DNA]</scope>
    <source>
        <strain evidence="13">SZHN2017</strain>
        <tissue evidence="13">Muscle</tissue>
    </source>
</reference>
<feature type="transmembrane region" description="Helical" evidence="11">
    <location>
        <begin position="503"/>
        <end position="526"/>
    </location>
</feature>
<evidence type="ECO:0000256" key="7">
    <source>
        <dbReference type="ARBA" id="ARBA00023122"/>
    </source>
</evidence>
<dbReference type="Pfam" id="PF00654">
    <property type="entry name" value="Voltage_CLC"/>
    <property type="match status" value="1"/>
</dbReference>
<comment type="caution">
    <text evidence="13">The sequence shown here is derived from an EMBL/GenBank/DDBJ whole genome shotgun (WGS) entry which is preliminary data.</text>
</comment>
<keyword evidence="8 11" id="KW-0472">Membrane</keyword>
<feature type="domain" description="CBS" evidence="12">
    <location>
        <begin position="727"/>
        <end position="784"/>
    </location>
</feature>
<accession>A0A2T7NJ76</accession>
<feature type="transmembrane region" description="Helical" evidence="11">
    <location>
        <begin position="356"/>
        <end position="383"/>
    </location>
</feature>
<proteinExistence type="inferred from homology"/>
<evidence type="ECO:0000256" key="3">
    <source>
        <dbReference type="ARBA" id="ARBA00022692"/>
    </source>
</evidence>
<dbReference type="PANTHER" id="PTHR11689:SF136">
    <property type="entry name" value="H(+)_CL(-) EXCHANGE TRANSPORTER 7"/>
    <property type="match status" value="1"/>
</dbReference>
<sequence>FTVSPVRQTSNSKSGQYLANIGDYQEDLAAFELGEDIEATDTLTQNSITSILSAKFRDLNKRWKQYGKDSPRFRKRLMSKWESLNYDQIDSFVHQEENETEKSKSKKRFAFEWVSRWLMMFLIGIGTSLLAAGVHISVELVAHHKFLLIGKYLDECSQNSCLVKPVAIWCSFNLGLTLLAAALVTYLQPGAAGSGIPLIKSYLNGVRIPGLLSLRAFIAKTVGVVLSILGGLTCDKEGPMAHSAGIIAAALGKGRIPWFSGDIKVYSMFRSDHEIRDFVAAGAASGVSAAFGAPVGGTLFSVEEAASFWNSELVWRVFFSAMIACFSTNFLLSAFEGNPTEMSNPGLMRFTTLPNLSFDFIKIPVVIIMAVIGGLMGALFVVMNYKLTVFRQKYLHRYNWIKVAEAGLVSVVSAVVSFLLMFGVNQCSAAKPYNHQAITSKMFCSGDSHNAMSTMFLTTPEGCLKSFLHDPQESYSPITLIAFTIACFLLSVWTYGLSVSSGVFIPSLAIGAAWGRLIGMGVIAIFPDQANDIGRYALIGAASQMGGILRTTISLTVVILECNGDISFGLCILTALMISKWVGDFFTTGLYDMNVEVCGIPLLSWEPPPLSENVRGCELMSQPVLSIFPVEKVGHIMDILENETFHGFPVIEQDPSKKGKLQGIILRSQLLAMLQKKAFAPEGQTTTVKLSFEDFNDLCLASSRFSVKDIKITDEEKHQLIDVQPYMNRTPYTITANFSLPRIFRLFRGLGLRHLVVLDEEFQPIGMVTRKDLARYRAGTKRGMLHMEQLTIEDI</sequence>
<dbReference type="CDD" id="cd04591">
    <property type="entry name" value="CBS_pair_voltage-gated_CLC_euk_bac"/>
    <property type="match status" value="1"/>
</dbReference>
<feature type="transmembrane region" description="Helical" evidence="11">
    <location>
        <begin position="313"/>
        <end position="335"/>
    </location>
</feature>
<comment type="subcellular location">
    <subcellularLocation>
        <location evidence="1 11">Membrane</location>
        <topology evidence="1 11">Multi-pass membrane protein</topology>
    </subcellularLocation>
</comment>
<feature type="domain" description="CBS" evidence="12">
    <location>
        <begin position="620"/>
        <end position="682"/>
    </location>
</feature>
<dbReference type="InterPro" id="IPR014743">
    <property type="entry name" value="Cl-channel_core"/>
</dbReference>
<evidence type="ECO:0000256" key="8">
    <source>
        <dbReference type="ARBA" id="ARBA00023136"/>
    </source>
</evidence>
<evidence type="ECO:0000256" key="2">
    <source>
        <dbReference type="ARBA" id="ARBA00022448"/>
    </source>
</evidence>
<keyword evidence="5 11" id="KW-1133">Transmembrane helix</keyword>
<feature type="non-terminal residue" evidence="13">
    <location>
        <position position="1"/>
    </location>
</feature>
<keyword evidence="2 11" id="KW-0813">Transport</keyword>
<feature type="transmembrane region" description="Helical" evidence="11">
    <location>
        <begin position="117"/>
        <end position="138"/>
    </location>
</feature>
<evidence type="ECO:0000256" key="1">
    <source>
        <dbReference type="ARBA" id="ARBA00004141"/>
    </source>
</evidence>
<feature type="transmembrane region" description="Helical" evidence="11">
    <location>
        <begin position="208"/>
        <end position="229"/>
    </location>
</feature>
<comment type="similarity">
    <text evidence="11">Belongs to the chloride channel (TC 2.A.49) family.</text>
</comment>
<keyword evidence="4" id="KW-0677">Repeat</keyword>
<feature type="transmembrane region" description="Helical" evidence="11">
    <location>
        <begin position="166"/>
        <end position="187"/>
    </location>
</feature>
<evidence type="ECO:0000313" key="13">
    <source>
        <dbReference type="EMBL" id="PVD21220.1"/>
    </source>
</evidence>
<keyword evidence="14" id="KW-1185">Reference proteome</keyword>
<keyword evidence="3 11" id="KW-0812">Transmembrane</keyword>
<evidence type="ECO:0000256" key="9">
    <source>
        <dbReference type="ARBA" id="ARBA00023214"/>
    </source>
</evidence>
<protein>
    <recommendedName>
        <fullName evidence="11">Chloride channel protein</fullName>
    </recommendedName>
</protein>
<dbReference type="Pfam" id="PF00571">
    <property type="entry name" value="CBS"/>
    <property type="match status" value="2"/>
</dbReference>
<name>A0A2T7NJ76_POMCA</name>
<evidence type="ECO:0000259" key="12">
    <source>
        <dbReference type="PROSITE" id="PS51371"/>
    </source>
</evidence>
<dbReference type="SUPFAM" id="SSF54631">
    <property type="entry name" value="CBS-domain pair"/>
    <property type="match status" value="1"/>
</dbReference>
<keyword evidence="9 11" id="KW-0868">Chloride</keyword>
<evidence type="ECO:0000256" key="4">
    <source>
        <dbReference type="ARBA" id="ARBA00022737"/>
    </source>
</evidence>
<dbReference type="SUPFAM" id="SSF81340">
    <property type="entry name" value="Clc chloride channel"/>
    <property type="match status" value="1"/>
</dbReference>
<comment type="caution">
    <text evidence="11">Lacks conserved residue(s) required for the propagation of feature annotation.</text>
</comment>
<evidence type="ECO:0000256" key="11">
    <source>
        <dbReference type="RuleBase" id="RU361221"/>
    </source>
</evidence>
<dbReference type="InterPro" id="IPR001807">
    <property type="entry name" value="ClC"/>
</dbReference>
<dbReference type="PRINTS" id="PR00762">
    <property type="entry name" value="CLCHANNEL"/>
</dbReference>
<dbReference type="SMART" id="SM00116">
    <property type="entry name" value="CBS"/>
    <property type="match status" value="2"/>
</dbReference>
<keyword evidence="7 10" id="KW-0129">CBS domain</keyword>
<dbReference type="Gene3D" id="3.10.580.10">
    <property type="entry name" value="CBS-domain"/>
    <property type="match status" value="1"/>
</dbReference>
<dbReference type="InterPro" id="IPR046342">
    <property type="entry name" value="CBS_dom_sf"/>
</dbReference>
<dbReference type="EMBL" id="PZQS01000012">
    <property type="protein sequence ID" value="PVD21220.1"/>
    <property type="molecule type" value="Genomic_DNA"/>
</dbReference>
<dbReference type="Gene3D" id="1.10.3080.10">
    <property type="entry name" value="Clc chloride channel"/>
    <property type="match status" value="1"/>
</dbReference>
<dbReference type="Proteomes" id="UP000245119">
    <property type="component" value="Linkage Group LG12"/>
</dbReference>
<dbReference type="GO" id="GO:0005254">
    <property type="term" value="F:chloride channel activity"/>
    <property type="evidence" value="ECO:0007669"/>
    <property type="project" value="UniProtKB-UniRule"/>
</dbReference>
<dbReference type="GO" id="GO:0005765">
    <property type="term" value="C:lysosomal membrane"/>
    <property type="evidence" value="ECO:0007669"/>
    <property type="project" value="TreeGrafter"/>
</dbReference>
<feature type="transmembrane region" description="Helical" evidence="11">
    <location>
        <begin position="475"/>
        <end position="497"/>
    </location>
</feature>
<dbReference type="AlphaFoldDB" id="A0A2T7NJ76"/>
<evidence type="ECO:0000313" key="14">
    <source>
        <dbReference type="Proteomes" id="UP000245119"/>
    </source>
</evidence>
<dbReference type="InterPro" id="IPR051280">
    <property type="entry name" value="Cl-channel/antiporter"/>
</dbReference>
<gene>
    <name evidence="13" type="ORF">C0Q70_19389</name>
</gene>